<evidence type="ECO:0000259" key="7">
    <source>
        <dbReference type="PROSITE" id="PS50102"/>
    </source>
</evidence>
<keyword evidence="4" id="KW-0539">Nucleus</keyword>
<sequence length="311" mass="33281">MSLFGGLQQERDQRLIKAGNQPKRKRDPQEEAERLSRTIFVGNLVPETQRKSLRKLFSSYGEVETVRLRSVTLHPESKKPRAAAIKAGDLMQGHSLHAYIVFTEAPAAVAALQHNMQLVAGRHIRVDLAAAQGGAAAVKYNPARSVFVGNLGFDVQDESLITFFNARTSDATLQQPVTAVRVVRDAASGVGKGFAFVEFQTKAAALAARDCDGQKLEGRPLRIMRASHATKGGAKAGASAVVLGKSHKAAAGPSSSRPGHKQRPFFAQPDASTPSWQGGKGPKGQGPSRAAKRPAVQARKAKQQAARSRRA</sequence>
<feature type="domain" description="RRM" evidence="7">
    <location>
        <begin position="37"/>
        <end position="131"/>
    </location>
</feature>
<feature type="domain" description="RRM" evidence="7">
    <location>
        <begin position="144"/>
        <end position="228"/>
    </location>
</feature>
<evidence type="ECO:0000256" key="4">
    <source>
        <dbReference type="ARBA" id="ARBA00023242"/>
    </source>
</evidence>
<keyword evidence="3 5" id="KW-0694">RNA-binding</keyword>
<dbReference type="GO" id="GO:0003723">
    <property type="term" value="F:RNA binding"/>
    <property type="evidence" value="ECO:0007669"/>
    <property type="project" value="UniProtKB-UniRule"/>
</dbReference>
<evidence type="ECO:0000256" key="2">
    <source>
        <dbReference type="ARBA" id="ARBA00007077"/>
    </source>
</evidence>
<dbReference type="PANTHER" id="PTHR23236">
    <property type="entry name" value="EUKARYOTIC TRANSLATION INITIATION FACTOR 4B/4H"/>
    <property type="match status" value="1"/>
</dbReference>
<reference evidence="8 9" key="1">
    <citation type="journal article" date="2024" name="Nat. Commun.">
        <title>Phylogenomics reveals the evolutionary origins of lichenization in chlorophyte algae.</title>
        <authorList>
            <person name="Puginier C."/>
            <person name="Libourel C."/>
            <person name="Otte J."/>
            <person name="Skaloud P."/>
            <person name="Haon M."/>
            <person name="Grisel S."/>
            <person name="Petersen M."/>
            <person name="Berrin J.G."/>
            <person name="Delaux P.M."/>
            <person name="Dal Grande F."/>
            <person name="Keller J."/>
        </authorList>
    </citation>
    <scope>NUCLEOTIDE SEQUENCE [LARGE SCALE GENOMIC DNA]</scope>
    <source>
        <strain evidence="8 9">SAG 2036</strain>
    </source>
</reference>
<dbReference type="AlphaFoldDB" id="A0AAW1NZ08"/>
<dbReference type="Pfam" id="PF00076">
    <property type="entry name" value="RRM_1"/>
    <property type="match status" value="2"/>
</dbReference>
<keyword evidence="9" id="KW-1185">Reference proteome</keyword>
<dbReference type="Gene3D" id="3.30.70.330">
    <property type="match status" value="2"/>
</dbReference>
<evidence type="ECO:0000256" key="6">
    <source>
        <dbReference type="SAM" id="MobiDB-lite"/>
    </source>
</evidence>
<evidence type="ECO:0000313" key="8">
    <source>
        <dbReference type="EMBL" id="KAK9802791.1"/>
    </source>
</evidence>
<organism evidence="8 9">
    <name type="scientific">Symbiochloris irregularis</name>
    <dbReference type="NCBI Taxonomy" id="706552"/>
    <lineage>
        <taxon>Eukaryota</taxon>
        <taxon>Viridiplantae</taxon>
        <taxon>Chlorophyta</taxon>
        <taxon>core chlorophytes</taxon>
        <taxon>Trebouxiophyceae</taxon>
        <taxon>Trebouxiales</taxon>
        <taxon>Trebouxiaceae</taxon>
        <taxon>Symbiochloris</taxon>
    </lineage>
</organism>
<feature type="compositionally biased region" description="Basic residues" evidence="6">
    <location>
        <begin position="299"/>
        <end position="311"/>
    </location>
</feature>
<dbReference type="PANTHER" id="PTHR23236:SF25">
    <property type="entry name" value="RNA-BINDING PROTEIN 34"/>
    <property type="match status" value="1"/>
</dbReference>
<proteinExistence type="inferred from homology"/>
<dbReference type="InterPro" id="IPR012677">
    <property type="entry name" value="Nucleotide-bd_a/b_plait_sf"/>
</dbReference>
<dbReference type="CDD" id="cd12394">
    <property type="entry name" value="RRM1_RBM34"/>
    <property type="match status" value="1"/>
</dbReference>
<dbReference type="InterPro" id="IPR000504">
    <property type="entry name" value="RRM_dom"/>
</dbReference>
<dbReference type="Proteomes" id="UP001465755">
    <property type="component" value="Unassembled WGS sequence"/>
</dbReference>
<accession>A0AAW1NZ08</accession>
<evidence type="ECO:0000256" key="3">
    <source>
        <dbReference type="ARBA" id="ARBA00022884"/>
    </source>
</evidence>
<feature type="region of interest" description="Disordered" evidence="6">
    <location>
        <begin position="246"/>
        <end position="311"/>
    </location>
</feature>
<feature type="region of interest" description="Disordered" evidence="6">
    <location>
        <begin position="1"/>
        <end position="33"/>
    </location>
</feature>
<protein>
    <recommendedName>
        <fullName evidence="7">RRM domain-containing protein</fullName>
    </recommendedName>
</protein>
<dbReference type="SMART" id="SM00360">
    <property type="entry name" value="RRM"/>
    <property type="match status" value="2"/>
</dbReference>
<feature type="compositionally biased region" description="Low complexity" evidence="6">
    <location>
        <begin position="285"/>
        <end position="298"/>
    </location>
</feature>
<evidence type="ECO:0000313" key="9">
    <source>
        <dbReference type="Proteomes" id="UP001465755"/>
    </source>
</evidence>
<dbReference type="SUPFAM" id="SSF54928">
    <property type="entry name" value="RNA-binding domain, RBD"/>
    <property type="match status" value="2"/>
</dbReference>
<evidence type="ECO:0000256" key="1">
    <source>
        <dbReference type="ARBA" id="ARBA00004604"/>
    </source>
</evidence>
<dbReference type="EMBL" id="JALJOQ010000067">
    <property type="protein sequence ID" value="KAK9802791.1"/>
    <property type="molecule type" value="Genomic_DNA"/>
</dbReference>
<gene>
    <name evidence="8" type="ORF">WJX73_005828</name>
</gene>
<dbReference type="GO" id="GO:0005730">
    <property type="term" value="C:nucleolus"/>
    <property type="evidence" value="ECO:0007669"/>
    <property type="project" value="UniProtKB-SubCell"/>
</dbReference>
<evidence type="ECO:0000256" key="5">
    <source>
        <dbReference type="PROSITE-ProRule" id="PRU00176"/>
    </source>
</evidence>
<comment type="subcellular location">
    <subcellularLocation>
        <location evidence="1">Nucleus</location>
        <location evidence="1">Nucleolus</location>
    </subcellularLocation>
</comment>
<dbReference type="PROSITE" id="PS50102">
    <property type="entry name" value="RRM"/>
    <property type="match status" value="2"/>
</dbReference>
<comment type="similarity">
    <text evidence="2">Belongs to the RRM RBM34 family.</text>
</comment>
<comment type="caution">
    <text evidence="8">The sequence shown here is derived from an EMBL/GenBank/DDBJ whole genome shotgun (WGS) entry which is preliminary data.</text>
</comment>
<name>A0AAW1NZ08_9CHLO</name>
<dbReference type="InterPro" id="IPR035979">
    <property type="entry name" value="RBD_domain_sf"/>
</dbReference>